<dbReference type="RefSeq" id="WP_132690647.1">
    <property type="nucleotide sequence ID" value="NZ_SKBU01000015.1"/>
</dbReference>
<feature type="compositionally biased region" description="Basic and acidic residues" evidence="1">
    <location>
        <begin position="95"/>
        <end position="105"/>
    </location>
</feature>
<accession>A0A4R1BHG6</accession>
<evidence type="ECO:0000313" key="5">
    <source>
        <dbReference type="Proteomes" id="UP000295244"/>
    </source>
</evidence>
<reference evidence="4 5" key="1">
    <citation type="submission" date="2019-03" db="EMBL/GenBank/DDBJ databases">
        <title>Whole genome sequence of a novel Rubrobacter taiwanensis strain, isolated from Yellowstone National Park.</title>
        <authorList>
            <person name="Freed S."/>
            <person name="Ramaley R.F."/>
            <person name="Kyndt J.A."/>
        </authorList>
    </citation>
    <scope>NUCLEOTIDE SEQUENCE [LARGE SCALE GENOMIC DNA]</scope>
    <source>
        <strain evidence="4 5">Yellowstone</strain>
    </source>
</reference>
<dbReference type="AlphaFoldDB" id="A0A4R1BHG6"/>
<feature type="region of interest" description="Disordered" evidence="1">
    <location>
        <begin position="161"/>
        <end position="208"/>
    </location>
</feature>
<evidence type="ECO:0000259" key="3">
    <source>
        <dbReference type="Pfam" id="PF13464"/>
    </source>
</evidence>
<dbReference type="Gene3D" id="1.10.260.40">
    <property type="entry name" value="lambda repressor-like DNA-binding domains"/>
    <property type="match status" value="1"/>
</dbReference>
<sequence length="289" mass="31155">MSTNGEDNARAYQGPGIGRRLEQARIEKGLSLKDVERETKIRARYLEGLEQEDFTVLPDAVYVQGFLKTYANYLGLDGEQMARELRAHRSPRRDRKTEQYARPPEEESDFNRPLISPGGLAGTERRRFSGPTLFTIALAVVILLSVVGTLYWIGRGAQPEEGDGGVAVQEGGAPAQQQAPDEGQPPPAGEEQQNGATGGEDPGAESETFRVEVSVQEREAWLEVAADGEVVLAQVAPPGFTRSFDAREEVSITSGDAGAVTVSVNGQDLGPMGRSGEVVTRTYEHKAGG</sequence>
<keyword evidence="2" id="KW-0812">Transmembrane</keyword>
<evidence type="ECO:0000256" key="1">
    <source>
        <dbReference type="SAM" id="MobiDB-lite"/>
    </source>
</evidence>
<proteinExistence type="predicted"/>
<organism evidence="4 5">
    <name type="scientific">Rubrobacter taiwanensis</name>
    <dbReference type="NCBI Taxonomy" id="185139"/>
    <lineage>
        <taxon>Bacteria</taxon>
        <taxon>Bacillati</taxon>
        <taxon>Actinomycetota</taxon>
        <taxon>Rubrobacteria</taxon>
        <taxon>Rubrobacterales</taxon>
        <taxon>Rubrobacteraceae</taxon>
        <taxon>Rubrobacter</taxon>
    </lineage>
</organism>
<comment type="caution">
    <text evidence="4">The sequence shown here is derived from an EMBL/GenBank/DDBJ whole genome shotgun (WGS) entry which is preliminary data.</text>
</comment>
<dbReference type="GO" id="GO:0003677">
    <property type="term" value="F:DNA binding"/>
    <property type="evidence" value="ECO:0007669"/>
    <property type="project" value="InterPro"/>
</dbReference>
<feature type="compositionally biased region" description="Low complexity" evidence="1">
    <location>
        <begin position="166"/>
        <end position="182"/>
    </location>
</feature>
<protein>
    <submittedName>
        <fullName evidence="4">Helix-turn-helix domain-containing protein</fullName>
    </submittedName>
</protein>
<dbReference type="Proteomes" id="UP000295244">
    <property type="component" value="Unassembled WGS sequence"/>
</dbReference>
<evidence type="ECO:0000313" key="4">
    <source>
        <dbReference type="EMBL" id="TCJ16624.1"/>
    </source>
</evidence>
<dbReference type="InterPro" id="IPR010982">
    <property type="entry name" value="Lambda_DNA-bd_dom_sf"/>
</dbReference>
<feature type="region of interest" description="Disordered" evidence="1">
    <location>
        <begin position="1"/>
        <end position="20"/>
    </location>
</feature>
<dbReference type="InterPro" id="IPR050400">
    <property type="entry name" value="Bact_Cytoskel_RodZ"/>
</dbReference>
<keyword evidence="5" id="KW-1185">Reference proteome</keyword>
<dbReference type="PANTHER" id="PTHR34475:SF1">
    <property type="entry name" value="CYTOSKELETON PROTEIN RODZ"/>
    <property type="match status" value="1"/>
</dbReference>
<name>A0A4R1BHG6_9ACTN</name>
<dbReference type="InterPro" id="IPR025194">
    <property type="entry name" value="RodZ-like_C"/>
</dbReference>
<evidence type="ECO:0000256" key="2">
    <source>
        <dbReference type="SAM" id="Phobius"/>
    </source>
</evidence>
<feature type="transmembrane region" description="Helical" evidence="2">
    <location>
        <begin position="133"/>
        <end position="153"/>
    </location>
</feature>
<dbReference type="EMBL" id="SKBU01000015">
    <property type="protein sequence ID" value="TCJ16624.1"/>
    <property type="molecule type" value="Genomic_DNA"/>
</dbReference>
<gene>
    <name evidence="4" type="ORF">E0L93_07725</name>
</gene>
<feature type="domain" description="Cytoskeleton protein RodZ-like C-terminal" evidence="3">
    <location>
        <begin position="218"/>
        <end position="280"/>
    </location>
</feature>
<keyword evidence="2" id="KW-1133">Transmembrane helix</keyword>
<keyword evidence="2" id="KW-0472">Membrane</keyword>
<dbReference type="Pfam" id="PF13413">
    <property type="entry name" value="HTH_25"/>
    <property type="match status" value="1"/>
</dbReference>
<feature type="region of interest" description="Disordered" evidence="1">
    <location>
        <begin position="85"/>
        <end position="118"/>
    </location>
</feature>
<dbReference type="OrthoDB" id="5243487at2"/>
<dbReference type="PANTHER" id="PTHR34475">
    <property type="match status" value="1"/>
</dbReference>
<dbReference type="Pfam" id="PF13464">
    <property type="entry name" value="RodZ_C"/>
    <property type="match status" value="1"/>
</dbReference>